<protein>
    <recommendedName>
        <fullName evidence="2">C2H2-type domain-containing protein</fullName>
    </recommendedName>
</protein>
<sequence length="156" mass="17757">MTTSVHTNATTQIQKPKRYLNIIVREEKVTMLPVKCEFCDSTYATRGNLKRHINAVHDINVKYVACVEERCDRIFFRREYLLIHLQFTHQKTLDEAKDLAKGAYLGTTPRSNILSSGACNQEKRLRVATIQEDDGPGPSGLRKDNVPDYVDGVIFS</sequence>
<feature type="domain" description="C2H2-type" evidence="2">
    <location>
        <begin position="34"/>
        <end position="57"/>
    </location>
</feature>
<name>A0A6J8AP43_MYTCO</name>
<keyword evidence="1" id="KW-0479">Metal-binding</keyword>
<evidence type="ECO:0000259" key="2">
    <source>
        <dbReference type="PROSITE" id="PS50157"/>
    </source>
</evidence>
<organism evidence="3 4">
    <name type="scientific">Mytilus coruscus</name>
    <name type="common">Sea mussel</name>
    <dbReference type="NCBI Taxonomy" id="42192"/>
    <lineage>
        <taxon>Eukaryota</taxon>
        <taxon>Metazoa</taxon>
        <taxon>Spiralia</taxon>
        <taxon>Lophotrochozoa</taxon>
        <taxon>Mollusca</taxon>
        <taxon>Bivalvia</taxon>
        <taxon>Autobranchia</taxon>
        <taxon>Pteriomorphia</taxon>
        <taxon>Mytilida</taxon>
        <taxon>Mytiloidea</taxon>
        <taxon>Mytilidae</taxon>
        <taxon>Mytilinae</taxon>
        <taxon>Mytilus</taxon>
    </lineage>
</organism>
<dbReference type="EMBL" id="CACVKT020001740">
    <property type="protein sequence ID" value="CAC5370883.1"/>
    <property type="molecule type" value="Genomic_DNA"/>
</dbReference>
<dbReference type="PROSITE" id="PS50157">
    <property type="entry name" value="ZINC_FINGER_C2H2_2"/>
    <property type="match status" value="1"/>
</dbReference>
<gene>
    <name evidence="3" type="ORF">MCOR_9537</name>
</gene>
<dbReference type="SMART" id="SM00355">
    <property type="entry name" value="ZnF_C2H2"/>
    <property type="match status" value="2"/>
</dbReference>
<evidence type="ECO:0000313" key="4">
    <source>
        <dbReference type="Proteomes" id="UP000507470"/>
    </source>
</evidence>
<proteinExistence type="predicted"/>
<keyword evidence="4" id="KW-1185">Reference proteome</keyword>
<dbReference type="Gene3D" id="3.30.160.60">
    <property type="entry name" value="Classic Zinc Finger"/>
    <property type="match status" value="1"/>
</dbReference>
<dbReference type="Pfam" id="PF00096">
    <property type="entry name" value="zf-C2H2"/>
    <property type="match status" value="1"/>
</dbReference>
<keyword evidence="1" id="KW-0863">Zinc-finger</keyword>
<keyword evidence="1" id="KW-0862">Zinc</keyword>
<dbReference type="PROSITE" id="PS00028">
    <property type="entry name" value="ZINC_FINGER_C2H2_1"/>
    <property type="match status" value="2"/>
</dbReference>
<dbReference type="OrthoDB" id="427030at2759"/>
<dbReference type="InterPro" id="IPR036236">
    <property type="entry name" value="Znf_C2H2_sf"/>
</dbReference>
<dbReference type="SUPFAM" id="SSF57667">
    <property type="entry name" value="beta-beta-alpha zinc fingers"/>
    <property type="match status" value="1"/>
</dbReference>
<dbReference type="AlphaFoldDB" id="A0A6J8AP43"/>
<dbReference type="InterPro" id="IPR013087">
    <property type="entry name" value="Znf_C2H2_type"/>
</dbReference>
<accession>A0A6J8AP43</accession>
<evidence type="ECO:0000313" key="3">
    <source>
        <dbReference type="EMBL" id="CAC5370883.1"/>
    </source>
</evidence>
<dbReference type="Proteomes" id="UP000507470">
    <property type="component" value="Unassembled WGS sequence"/>
</dbReference>
<dbReference type="GO" id="GO:0008270">
    <property type="term" value="F:zinc ion binding"/>
    <property type="evidence" value="ECO:0007669"/>
    <property type="project" value="UniProtKB-KW"/>
</dbReference>
<evidence type="ECO:0000256" key="1">
    <source>
        <dbReference type="PROSITE-ProRule" id="PRU00042"/>
    </source>
</evidence>
<reference evidence="3 4" key="1">
    <citation type="submission" date="2020-06" db="EMBL/GenBank/DDBJ databases">
        <authorList>
            <person name="Li R."/>
            <person name="Bekaert M."/>
        </authorList>
    </citation>
    <scope>NUCLEOTIDE SEQUENCE [LARGE SCALE GENOMIC DNA]</scope>
    <source>
        <strain evidence="4">wild</strain>
    </source>
</reference>